<dbReference type="Proteomes" id="UP001175000">
    <property type="component" value="Unassembled WGS sequence"/>
</dbReference>
<dbReference type="EMBL" id="JAULSU010000007">
    <property type="protein sequence ID" value="KAK0611262.1"/>
    <property type="molecule type" value="Genomic_DNA"/>
</dbReference>
<proteinExistence type="predicted"/>
<dbReference type="Pfam" id="PF00004">
    <property type="entry name" value="AAA"/>
    <property type="match status" value="1"/>
</dbReference>
<dbReference type="SUPFAM" id="SSF52540">
    <property type="entry name" value="P-loop containing nucleoside triphosphate hydrolases"/>
    <property type="match status" value="1"/>
</dbReference>
<comment type="caution">
    <text evidence="2">The sequence shown here is derived from an EMBL/GenBank/DDBJ whole genome shotgun (WGS) entry which is preliminary data.</text>
</comment>
<protein>
    <submittedName>
        <fullName evidence="2">P-loop containing nucleoside triphosphate hydrolase protein</fullName>
    </submittedName>
</protein>
<gene>
    <name evidence="2" type="ORF">B0T14DRAFT_324438</name>
</gene>
<keyword evidence="3" id="KW-1185">Reference proteome</keyword>
<dbReference type="Gene3D" id="3.40.50.300">
    <property type="entry name" value="P-loop containing nucleotide triphosphate hydrolases"/>
    <property type="match status" value="1"/>
</dbReference>
<dbReference type="AlphaFoldDB" id="A0AA39WA67"/>
<dbReference type="GO" id="GO:0016887">
    <property type="term" value="F:ATP hydrolysis activity"/>
    <property type="evidence" value="ECO:0007669"/>
    <property type="project" value="InterPro"/>
</dbReference>
<dbReference type="SMART" id="SM00382">
    <property type="entry name" value="AAA"/>
    <property type="match status" value="1"/>
</dbReference>
<organism evidence="2 3">
    <name type="scientific">Immersiella caudata</name>
    <dbReference type="NCBI Taxonomy" id="314043"/>
    <lineage>
        <taxon>Eukaryota</taxon>
        <taxon>Fungi</taxon>
        <taxon>Dikarya</taxon>
        <taxon>Ascomycota</taxon>
        <taxon>Pezizomycotina</taxon>
        <taxon>Sordariomycetes</taxon>
        <taxon>Sordariomycetidae</taxon>
        <taxon>Sordariales</taxon>
        <taxon>Lasiosphaeriaceae</taxon>
        <taxon>Immersiella</taxon>
    </lineage>
</organism>
<name>A0AA39WA67_9PEZI</name>
<dbReference type="PANTHER" id="PTHR46411:SF3">
    <property type="entry name" value="AAA+ ATPASE DOMAIN-CONTAINING PROTEIN"/>
    <property type="match status" value="1"/>
</dbReference>
<dbReference type="GO" id="GO:0005524">
    <property type="term" value="F:ATP binding"/>
    <property type="evidence" value="ECO:0007669"/>
    <property type="project" value="InterPro"/>
</dbReference>
<reference evidence="2" key="1">
    <citation type="submission" date="2023-06" db="EMBL/GenBank/DDBJ databases">
        <title>Genome-scale phylogeny and comparative genomics of the fungal order Sordariales.</title>
        <authorList>
            <consortium name="Lawrence Berkeley National Laboratory"/>
            <person name="Hensen N."/>
            <person name="Bonometti L."/>
            <person name="Westerberg I."/>
            <person name="Brannstrom I.O."/>
            <person name="Guillou S."/>
            <person name="Cros-Aarteil S."/>
            <person name="Calhoun S."/>
            <person name="Haridas S."/>
            <person name="Kuo A."/>
            <person name="Mondo S."/>
            <person name="Pangilinan J."/>
            <person name="Riley R."/>
            <person name="Labutti K."/>
            <person name="Andreopoulos B."/>
            <person name="Lipzen A."/>
            <person name="Chen C."/>
            <person name="Yanf M."/>
            <person name="Daum C."/>
            <person name="Ng V."/>
            <person name="Clum A."/>
            <person name="Steindorff A."/>
            <person name="Ohm R."/>
            <person name="Martin F."/>
            <person name="Silar P."/>
            <person name="Natvig D."/>
            <person name="Lalanne C."/>
            <person name="Gautier V."/>
            <person name="Ament-Velasquez S.L."/>
            <person name="Kruys A."/>
            <person name="Hutchinson M.I."/>
            <person name="Powell A.J."/>
            <person name="Barry K."/>
            <person name="Miller A.N."/>
            <person name="Grigoriev I.V."/>
            <person name="Debuchy R."/>
            <person name="Gladieux P."/>
            <person name="Thoren M.H."/>
            <person name="Johannesson H."/>
        </authorList>
    </citation>
    <scope>NUCLEOTIDE SEQUENCE</scope>
    <source>
        <strain evidence="2">CBS 606.72</strain>
    </source>
</reference>
<dbReference type="InterPro" id="IPR027417">
    <property type="entry name" value="P-loop_NTPase"/>
</dbReference>
<accession>A0AA39WA67</accession>
<sequence length="237" mass="26014">MGLLVDFMESELRLKDPRPIHLLHHNDGPTTQLDGDFRRTGKGLVVLLHGLHGVGKTLVAETTAESVEMPIIPLTAADFTNNADPSTVEGHITKLFRLASKWGVMLLFDNADRFLVLGTTSNVIGITYELQLIYNCLDDFTGMLFLTTTEFAVLPPVLVPHISLVQPLDAPDYPARLKLWELYLSGTPATEWDTTLDAAAAQQLAAKTNKLTGREIAQAVERAMKLRRAGAAKDPDD</sequence>
<dbReference type="PANTHER" id="PTHR46411">
    <property type="entry name" value="FAMILY ATPASE, PUTATIVE-RELATED"/>
    <property type="match status" value="1"/>
</dbReference>
<keyword evidence="2" id="KW-0378">Hydrolase</keyword>
<evidence type="ECO:0000259" key="1">
    <source>
        <dbReference type="SMART" id="SM00382"/>
    </source>
</evidence>
<feature type="domain" description="AAA+ ATPase" evidence="1">
    <location>
        <begin position="42"/>
        <end position="172"/>
    </location>
</feature>
<dbReference type="InterPro" id="IPR003593">
    <property type="entry name" value="AAA+_ATPase"/>
</dbReference>
<evidence type="ECO:0000313" key="3">
    <source>
        <dbReference type="Proteomes" id="UP001175000"/>
    </source>
</evidence>
<evidence type="ECO:0000313" key="2">
    <source>
        <dbReference type="EMBL" id="KAK0611262.1"/>
    </source>
</evidence>
<dbReference type="InterPro" id="IPR003959">
    <property type="entry name" value="ATPase_AAA_core"/>
</dbReference>